<dbReference type="PATRIC" id="fig|1227363.6.peg.477"/>
<organism evidence="1 2">
    <name type="scientific">Ligilactobacillus saerimneri 30a</name>
    <dbReference type="NCBI Taxonomy" id="1227363"/>
    <lineage>
        <taxon>Bacteria</taxon>
        <taxon>Bacillati</taxon>
        <taxon>Bacillota</taxon>
        <taxon>Bacilli</taxon>
        <taxon>Lactobacillales</taxon>
        <taxon>Lactobacillaceae</taxon>
        <taxon>Ligilactobacillus</taxon>
    </lineage>
</organism>
<comment type="caution">
    <text evidence="1">The sequence shown here is derived from an EMBL/GenBank/DDBJ whole genome shotgun (WGS) entry which is preliminary data.</text>
</comment>
<proteinExistence type="predicted"/>
<dbReference type="GO" id="GO:0006310">
    <property type="term" value="P:DNA recombination"/>
    <property type="evidence" value="ECO:0007669"/>
    <property type="project" value="InterPro"/>
</dbReference>
<dbReference type="Pfam" id="PF05866">
    <property type="entry name" value="RusA"/>
    <property type="match status" value="1"/>
</dbReference>
<dbReference type="InterPro" id="IPR008822">
    <property type="entry name" value="Endonuclease_RusA-like"/>
</dbReference>
<name>M5J6H3_9LACO</name>
<accession>M5J6H3</accession>
<dbReference type="InterPro" id="IPR036614">
    <property type="entry name" value="RusA-like_sf"/>
</dbReference>
<sequence>MPMKKIPTTTHQQKQVHVVKGKPIFYEPNDLRQARMTLMDNLARFCPPKPIEGMVKLGVKWQFPLKNHEENEYKTTKPDLDNLMKLLQDCMTQLGFWEDDRYVVSLHTEKTYNELSGIYIQIEGDEDGLA</sequence>
<dbReference type="GO" id="GO:0006281">
    <property type="term" value="P:DNA repair"/>
    <property type="evidence" value="ECO:0007669"/>
    <property type="project" value="InterPro"/>
</dbReference>
<dbReference type="Gene3D" id="3.30.1330.70">
    <property type="entry name" value="Holliday junction resolvase RusA"/>
    <property type="match status" value="1"/>
</dbReference>
<dbReference type="STRING" id="1227363.D271_02434"/>
<protein>
    <submittedName>
        <fullName evidence="1">Endodeoxyribonuclease RusA</fullName>
    </submittedName>
</protein>
<evidence type="ECO:0000313" key="1">
    <source>
        <dbReference type="EMBL" id="EKW99400.1"/>
    </source>
</evidence>
<reference evidence="1 2" key="1">
    <citation type="journal article" date="2013" name="Genome Announc.">
        <title>Genome Sequence of Lactobacillus saerimneri 30a (Formerly Lactobacillus sp. Strain 30a), a Reference Lactic Acid Bacterium Strain Producing Biogenic Amines.</title>
        <authorList>
            <person name="Romano A."/>
            <person name="Trip H."/>
            <person name="Campbell-Sills H."/>
            <person name="Bouchez O."/>
            <person name="Sherman D."/>
            <person name="Lolkema J.S."/>
            <person name="Lucas P.M."/>
        </authorList>
    </citation>
    <scope>NUCLEOTIDE SEQUENCE [LARGE SCALE GENOMIC DNA]</scope>
    <source>
        <strain evidence="1 2">30a</strain>
    </source>
</reference>
<evidence type="ECO:0000313" key="2">
    <source>
        <dbReference type="Proteomes" id="UP000011912"/>
    </source>
</evidence>
<dbReference type="GO" id="GO:0000287">
    <property type="term" value="F:magnesium ion binding"/>
    <property type="evidence" value="ECO:0007669"/>
    <property type="project" value="InterPro"/>
</dbReference>
<gene>
    <name evidence="1" type="ORF">D271_02434</name>
</gene>
<dbReference type="Proteomes" id="UP000011912">
    <property type="component" value="Unassembled WGS sequence"/>
</dbReference>
<dbReference type="EMBL" id="ANAG01000007">
    <property type="protein sequence ID" value="EKW99400.1"/>
    <property type="molecule type" value="Genomic_DNA"/>
</dbReference>
<dbReference type="RefSeq" id="WP_009552348.1">
    <property type="nucleotide sequence ID" value="NZ_ANAG01000007.1"/>
</dbReference>
<dbReference type="SUPFAM" id="SSF103084">
    <property type="entry name" value="Holliday junction resolvase RusA"/>
    <property type="match status" value="1"/>
</dbReference>
<keyword evidence="2" id="KW-1185">Reference proteome</keyword>
<dbReference type="AlphaFoldDB" id="M5J6H3"/>